<dbReference type="EMBL" id="JACMSC010000023">
    <property type="protein sequence ID" value="KAG6467796.1"/>
    <property type="molecule type" value="Genomic_DNA"/>
</dbReference>
<dbReference type="Pfam" id="PF05919">
    <property type="entry name" value="Mitovir_RNA_pol"/>
    <property type="match status" value="1"/>
</dbReference>
<geneLocation type="mitochondrion" evidence="1"/>
<evidence type="ECO:0000313" key="1">
    <source>
        <dbReference type="EMBL" id="KAG6467796.1"/>
    </source>
</evidence>
<dbReference type="PANTHER" id="PTHR34456:SF13">
    <property type="entry name" value="REVERSE TRANSCRIPTASE DOMAIN-CONTAINING PROTEIN"/>
    <property type="match status" value="1"/>
</dbReference>
<sequence length="285" mass="32794">MPKREKTQGERNEDMKLLLLFLFMVLVPVKQQVRVLVLKRSSLNVRVRARKGIERTGTKEATTAAHPRKLYQTHTGQVYLVLEADFEVTSSQRYILEAPTWKSLPNDDRRAVWEDLSFYHEKVEPILMGIFSHIGLLGPLPGRFTCTLTGAGKRGFFAIDKKVPSTVLADFTLRMFSLSILHPQQIGGRCLWWNVFLTHRPLLILRKARYLNFATGQPLGYYGSWALFSLSHHFLLWCGWLRGFFTQGERRLLEKVCPSRGDDIVIADRAVAEKYKALLDILIHI</sequence>
<reference evidence="1 2" key="1">
    <citation type="submission" date="2020-08" db="EMBL/GenBank/DDBJ databases">
        <title>Plant Genome Project.</title>
        <authorList>
            <person name="Zhang R.-G."/>
        </authorList>
    </citation>
    <scope>NUCLEOTIDE SEQUENCE [LARGE SCALE GENOMIC DNA]</scope>
    <source>
        <tissue evidence="1">Rhizome</tissue>
    </source>
</reference>
<protein>
    <submittedName>
        <fullName evidence="1">Uncharacterized protein</fullName>
    </submittedName>
</protein>
<dbReference type="InterPro" id="IPR008686">
    <property type="entry name" value="RNA_pol_mitovir"/>
</dbReference>
<evidence type="ECO:0000313" key="2">
    <source>
        <dbReference type="Proteomes" id="UP000734854"/>
    </source>
</evidence>
<dbReference type="AlphaFoldDB" id="A0A8J5BVC8"/>
<dbReference type="PANTHER" id="PTHR34456">
    <property type="entry name" value="MITOVIRUS RNA-DEPENDENT RNA POLYMERASE"/>
    <property type="match status" value="1"/>
</dbReference>
<accession>A0A8J5BVC8</accession>
<name>A0A8J5BVC8_ZINOF</name>
<proteinExistence type="predicted"/>
<comment type="caution">
    <text evidence="1">The sequence shown here is derived from an EMBL/GenBank/DDBJ whole genome shotgun (WGS) entry which is preliminary data.</text>
</comment>
<keyword evidence="1" id="KW-0496">Mitochondrion</keyword>
<dbReference type="Proteomes" id="UP000734854">
    <property type="component" value="Unassembled WGS sequence"/>
</dbReference>
<keyword evidence="2" id="KW-1185">Reference proteome</keyword>
<organism evidence="1 2">
    <name type="scientific">Zingiber officinale</name>
    <name type="common">Ginger</name>
    <name type="synonym">Amomum zingiber</name>
    <dbReference type="NCBI Taxonomy" id="94328"/>
    <lineage>
        <taxon>Eukaryota</taxon>
        <taxon>Viridiplantae</taxon>
        <taxon>Streptophyta</taxon>
        <taxon>Embryophyta</taxon>
        <taxon>Tracheophyta</taxon>
        <taxon>Spermatophyta</taxon>
        <taxon>Magnoliopsida</taxon>
        <taxon>Liliopsida</taxon>
        <taxon>Zingiberales</taxon>
        <taxon>Zingiberaceae</taxon>
        <taxon>Zingiber</taxon>
    </lineage>
</organism>
<gene>
    <name evidence="1" type="ORF">ZIOFF_074309</name>
</gene>